<gene>
    <name evidence="1" type="ORF">HPB50_006056</name>
</gene>
<protein>
    <submittedName>
        <fullName evidence="1">Uncharacterized protein</fullName>
    </submittedName>
</protein>
<accession>A0ACB7SCL8</accession>
<evidence type="ECO:0000313" key="2">
    <source>
        <dbReference type="Proteomes" id="UP000821845"/>
    </source>
</evidence>
<dbReference type="Proteomes" id="UP000821845">
    <property type="component" value="Chromosome 4"/>
</dbReference>
<comment type="caution">
    <text evidence="1">The sequence shown here is derived from an EMBL/GenBank/DDBJ whole genome shotgun (WGS) entry which is preliminary data.</text>
</comment>
<reference evidence="1" key="1">
    <citation type="submission" date="2020-05" db="EMBL/GenBank/DDBJ databases">
        <title>Large-scale comparative analyses of tick genomes elucidate their genetic diversity and vector capacities.</title>
        <authorList>
            <person name="Jia N."/>
            <person name="Wang J."/>
            <person name="Shi W."/>
            <person name="Du L."/>
            <person name="Sun Y."/>
            <person name="Zhan W."/>
            <person name="Jiang J."/>
            <person name="Wang Q."/>
            <person name="Zhang B."/>
            <person name="Ji P."/>
            <person name="Sakyi L.B."/>
            <person name="Cui X."/>
            <person name="Yuan T."/>
            <person name="Jiang B."/>
            <person name="Yang W."/>
            <person name="Lam T.T.-Y."/>
            <person name="Chang Q."/>
            <person name="Ding S."/>
            <person name="Wang X."/>
            <person name="Zhu J."/>
            <person name="Ruan X."/>
            <person name="Zhao L."/>
            <person name="Wei J."/>
            <person name="Que T."/>
            <person name="Du C."/>
            <person name="Cheng J."/>
            <person name="Dai P."/>
            <person name="Han X."/>
            <person name="Huang E."/>
            <person name="Gao Y."/>
            <person name="Liu J."/>
            <person name="Shao H."/>
            <person name="Ye R."/>
            <person name="Li L."/>
            <person name="Wei W."/>
            <person name="Wang X."/>
            <person name="Wang C."/>
            <person name="Yang T."/>
            <person name="Huo Q."/>
            <person name="Li W."/>
            <person name="Guo W."/>
            <person name="Chen H."/>
            <person name="Zhou L."/>
            <person name="Ni X."/>
            <person name="Tian J."/>
            <person name="Zhou Y."/>
            <person name="Sheng Y."/>
            <person name="Liu T."/>
            <person name="Pan Y."/>
            <person name="Xia L."/>
            <person name="Li J."/>
            <person name="Zhao F."/>
            <person name="Cao W."/>
        </authorList>
    </citation>
    <scope>NUCLEOTIDE SEQUENCE</scope>
    <source>
        <strain evidence="1">Hyas-2018</strain>
    </source>
</reference>
<proteinExistence type="predicted"/>
<keyword evidence="2" id="KW-1185">Reference proteome</keyword>
<organism evidence="1 2">
    <name type="scientific">Hyalomma asiaticum</name>
    <name type="common">Tick</name>
    <dbReference type="NCBI Taxonomy" id="266040"/>
    <lineage>
        <taxon>Eukaryota</taxon>
        <taxon>Metazoa</taxon>
        <taxon>Ecdysozoa</taxon>
        <taxon>Arthropoda</taxon>
        <taxon>Chelicerata</taxon>
        <taxon>Arachnida</taxon>
        <taxon>Acari</taxon>
        <taxon>Parasitiformes</taxon>
        <taxon>Ixodida</taxon>
        <taxon>Ixodoidea</taxon>
        <taxon>Ixodidae</taxon>
        <taxon>Hyalomminae</taxon>
        <taxon>Hyalomma</taxon>
    </lineage>
</organism>
<sequence>MLIINDRFHSVNANVVTIHGKAEDAIHGWDPDTTPEALTENLRMRPQGVEIPHACMLRNT</sequence>
<dbReference type="EMBL" id="CM023484">
    <property type="protein sequence ID" value="KAH6932455.1"/>
    <property type="molecule type" value="Genomic_DNA"/>
</dbReference>
<name>A0ACB7SCL8_HYAAI</name>
<evidence type="ECO:0000313" key="1">
    <source>
        <dbReference type="EMBL" id="KAH6932455.1"/>
    </source>
</evidence>